<dbReference type="Gene3D" id="1.20.1250.20">
    <property type="entry name" value="MFS general substrate transporter like domains"/>
    <property type="match status" value="1"/>
</dbReference>
<dbReference type="InterPro" id="IPR036259">
    <property type="entry name" value="MFS_trans_sf"/>
</dbReference>
<feature type="transmembrane region" description="Helical" evidence="7">
    <location>
        <begin position="218"/>
        <end position="240"/>
    </location>
</feature>
<feature type="transmembrane region" description="Helical" evidence="7">
    <location>
        <begin position="148"/>
        <end position="169"/>
    </location>
</feature>
<dbReference type="CDD" id="cd17323">
    <property type="entry name" value="MFS_Tpo1_MDR_like"/>
    <property type="match status" value="1"/>
</dbReference>
<dbReference type="SUPFAM" id="SSF103473">
    <property type="entry name" value="MFS general substrate transporter"/>
    <property type="match status" value="1"/>
</dbReference>
<feature type="region of interest" description="Disordered" evidence="6">
    <location>
        <begin position="67"/>
        <end position="96"/>
    </location>
</feature>
<dbReference type="GO" id="GO:0015244">
    <property type="term" value="F:fluconazole transmembrane transporter activity"/>
    <property type="evidence" value="ECO:0007669"/>
    <property type="project" value="TreeGrafter"/>
</dbReference>
<dbReference type="GO" id="GO:0005886">
    <property type="term" value="C:plasma membrane"/>
    <property type="evidence" value="ECO:0007669"/>
    <property type="project" value="TreeGrafter"/>
</dbReference>
<keyword evidence="4 7" id="KW-0472">Membrane</keyword>
<keyword evidence="10" id="KW-1185">Reference proteome</keyword>
<comment type="caution">
    <text evidence="9">The sequence shown here is derived from an EMBL/GenBank/DDBJ whole genome shotgun (WGS) entry which is preliminary data.</text>
</comment>
<evidence type="ECO:0000256" key="1">
    <source>
        <dbReference type="ARBA" id="ARBA00004141"/>
    </source>
</evidence>
<feature type="transmembrane region" description="Helical" evidence="7">
    <location>
        <begin position="246"/>
        <end position="267"/>
    </location>
</feature>
<dbReference type="EMBL" id="WOWK01000005">
    <property type="protein sequence ID" value="KAF0330799.1"/>
    <property type="molecule type" value="Genomic_DNA"/>
</dbReference>
<keyword evidence="3 7" id="KW-1133">Transmembrane helix</keyword>
<protein>
    <submittedName>
        <fullName evidence="9">Caffeine resistance protein 5</fullName>
    </submittedName>
</protein>
<evidence type="ECO:0000313" key="10">
    <source>
        <dbReference type="Proteomes" id="UP000434172"/>
    </source>
</evidence>
<proteinExistence type="predicted"/>
<name>A0A8H3WPT0_9PEZI</name>
<feature type="transmembrane region" description="Helical" evidence="7">
    <location>
        <begin position="422"/>
        <end position="441"/>
    </location>
</feature>
<evidence type="ECO:0000256" key="6">
    <source>
        <dbReference type="SAM" id="MobiDB-lite"/>
    </source>
</evidence>
<evidence type="ECO:0000256" key="3">
    <source>
        <dbReference type="ARBA" id="ARBA00022989"/>
    </source>
</evidence>
<evidence type="ECO:0000313" key="9">
    <source>
        <dbReference type="EMBL" id="KAF0330799.1"/>
    </source>
</evidence>
<keyword evidence="2 7" id="KW-0812">Transmembrane</keyword>
<feature type="transmembrane region" description="Helical" evidence="7">
    <location>
        <begin position="554"/>
        <end position="576"/>
    </location>
</feature>
<evidence type="ECO:0000256" key="5">
    <source>
        <dbReference type="ARBA" id="ARBA00023180"/>
    </source>
</evidence>
<dbReference type="OrthoDB" id="3357846at2759"/>
<evidence type="ECO:0000256" key="7">
    <source>
        <dbReference type="SAM" id="Phobius"/>
    </source>
</evidence>
<evidence type="ECO:0000259" key="8">
    <source>
        <dbReference type="PROSITE" id="PS50850"/>
    </source>
</evidence>
<dbReference type="PANTHER" id="PTHR23502">
    <property type="entry name" value="MAJOR FACILITATOR SUPERFAMILY"/>
    <property type="match status" value="1"/>
</dbReference>
<feature type="transmembrane region" description="Helical" evidence="7">
    <location>
        <begin position="305"/>
        <end position="325"/>
    </location>
</feature>
<feature type="transmembrane region" description="Helical" evidence="7">
    <location>
        <begin position="274"/>
        <end position="293"/>
    </location>
</feature>
<dbReference type="Pfam" id="PF07690">
    <property type="entry name" value="MFS_1"/>
    <property type="match status" value="1"/>
</dbReference>
<reference evidence="9 10" key="1">
    <citation type="submission" date="2019-12" db="EMBL/GenBank/DDBJ databases">
        <title>A genome sequence resource for the geographically widespread anthracnose pathogen Colletotrichum asianum.</title>
        <authorList>
            <person name="Meng Y."/>
        </authorList>
    </citation>
    <scope>NUCLEOTIDE SEQUENCE [LARGE SCALE GENOMIC DNA]</scope>
    <source>
        <strain evidence="9 10">ICMP 18580</strain>
    </source>
</reference>
<accession>A0A8H3WPT0</accession>
<dbReference type="Proteomes" id="UP000434172">
    <property type="component" value="Unassembled WGS sequence"/>
</dbReference>
<dbReference type="InterPro" id="IPR020846">
    <property type="entry name" value="MFS_dom"/>
</dbReference>
<dbReference type="AlphaFoldDB" id="A0A8H3WPT0"/>
<feature type="domain" description="Major facilitator superfamily (MFS) profile" evidence="8">
    <location>
        <begin position="149"/>
        <end position="581"/>
    </location>
</feature>
<keyword evidence="5" id="KW-0325">Glycoprotein</keyword>
<dbReference type="FunFam" id="1.20.1250.20:FF:000011">
    <property type="entry name" value="MFS multidrug transporter, putative"/>
    <property type="match status" value="1"/>
</dbReference>
<feature type="transmembrane region" description="Helical" evidence="7">
    <location>
        <begin position="383"/>
        <end position="402"/>
    </location>
</feature>
<evidence type="ECO:0000256" key="4">
    <source>
        <dbReference type="ARBA" id="ARBA00023136"/>
    </source>
</evidence>
<feature type="transmembrane region" description="Helical" evidence="7">
    <location>
        <begin position="493"/>
        <end position="514"/>
    </location>
</feature>
<feature type="transmembrane region" description="Helical" evidence="7">
    <location>
        <begin position="184"/>
        <end position="206"/>
    </location>
</feature>
<organism evidence="9 10">
    <name type="scientific">Colletotrichum asianum</name>
    <dbReference type="NCBI Taxonomy" id="702518"/>
    <lineage>
        <taxon>Eukaryota</taxon>
        <taxon>Fungi</taxon>
        <taxon>Dikarya</taxon>
        <taxon>Ascomycota</taxon>
        <taxon>Pezizomycotina</taxon>
        <taxon>Sordariomycetes</taxon>
        <taxon>Hypocreomycetidae</taxon>
        <taxon>Glomerellales</taxon>
        <taxon>Glomerellaceae</taxon>
        <taxon>Colletotrichum</taxon>
        <taxon>Colletotrichum gloeosporioides species complex</taxon>
    </lineage>
</organism>
<dbReference type="PANTHER" id="PTHR23502:SF23">
    <property type="entry name" value="FLUCONAZOLE RESISTANCE PROTEIN 1"/>
    <property type="match status" value="1"/>
</dbReference>
<gene>
    <name evidence="9" type="ORF">GQ607_001668</name>
</gene>
<evidence type="ECO:0000256" key="2">
    <source>
        <dbReference type="ARBA" id="ARBA00022692"/>
    </source>
</evidence>
<feature type="transmembrane region" description="Helical" evidence="7">
    <location>
        <begin position="461"/>
        <end position="481"/>
    </location>
</feature>
<comment type="subcellular location">
    <subcellularLocation>
        <location evidence="1">Membrane</location>
        <topology evidence="1">Multi-pass membrane protein</topology>
    </subcellularLocation>
</comment>
<dbReference type="InterPro" id="IPR011701">
    <property type="entry name" value="MFS"/>
</dbReference>
<feature type="transmembrane region" description="Helical" evidence="7">
    <location>
        <begin position="526"/>
        <end position="548"/>
    </location>
</feature>
<dbReference type="GO" id="GO:1990961">
    <property type="term" value="P:xenobiotic detoxification by transmembrane export across the plasma membrane"/>
    <property type="evidence" value="ECO:0007669"/>
    <property type="project" value="TreeGrafter"/>
</dbReference>
<sequence length="595" mass="66992">MPFFDYVRDTLAWQAIRLVTGGTLPEFQYFDERHPLLRQRYVNDSARRNGPQETTEAMGSYASRDPALKRNASENRARNATRDPYTRGRSFDEPRLPHSHWSNETLEISNLEKYPSNSPIANRNFHLVQFLPDDPEDPRNWTGLKKTIVSFQVCLLIACTYAGASIYTVGTAGVREQFGVSEDVALVGLTTFVLGYGIGPMVWSPLEEMPQLGRNPIYVFALVMFIVAQIPIALATNIGMLLSFRFIAGFFGSPVLGSGGGILMDLYAARKQTYAMAMWALIGIGGPTIGPIIGGFAVEAMGWKWTAWITAWMGTTTLVVMLFFLPETSADNILYRRTLRLRRATGDRRYICDAQIKWEDTTGREVFLTHLIRPFTMAMTEPVVFLLTLYSSFIYGLMYIWFEALPMAYEEVYHFDLGTRSITLLGLIVGVLLIIPPFFLYYRKRIEPHFDHLGNIEPEKLLLPAMLGCLFPPASLLWFGFTAKPTTHWSVPIVGSSLFTSGALLLFISFMNYLGESFPDHINSIFAGHEIFTSLCGGTFPLFVPLLYFKLGILGSSILLAIFAVSFVPVPFVLFLKGAKLRKRSRHTRKDSFHA</sequence>
<dbReference type="PROSITE" id="PS50850">
    <property type="entry name" value="MFS"/>
    <property type="match status" value="1"/>
</dbReference>